<evidence type="ECO:0000259" key="4">
    <source>
        <dbReference type="Pfam" id="PF03466"/>
    </source>
</evidence>
<dbReference type="CDD" id="cd05466">
    <property type="entry name" value="PBP2_LTTR_substrate"/>
    <property type="match status" value="1"/>
</dbReference>
<dbReference type="InterPro" id="IPR005119">
    <property type="entry name" value="LysR_subst-bd"/>
</dbReference>
<evidence type="ECO:0000256" key="3">
    <source>
        <dbReference type="ARBA" id="ARBA00023163"/>
    </source>
</evidence>
<dbReference type="Proteomes" id="UP001519272">
    <property type="component" value="Unassembled WGS sequence"/>
</dbReference>
<reference evidence="5 6" key="1">
    <citation type="submission" date="2021-03" db="EMBL/GenBank/DDBJ databases">
        <title>Genomic Encyclopedia of Type Strains, Phase IV (KMG-IV): sequencing the most valuable type-strain genomes for metagenomic binning, comparative biology and taxonomic classification.</title>
        <authorList>
            <person name="Goeker M."/>
        </authorList>
    </citation>
    <scope>NUCLEOTIDE SEQUENCE [LARGE SCALE GENOMIC DNA]</scope>
    <source>
        <strain evidence="5 6">DSM 14349</strain>
    </source>
</reference>
<keyword evidence="5" id="KW-0238">DNA-binding</keyword>
<organism evidence="5 6">
    <name type="scientific">Paenibacillus turicensis</name>
    <dbReference type="NCBI Taxonomy" id="160487"/>
    <lineage>
        <taxon>Bacteria</taxon>
        <taxon>Bacillati</taxon>
        <taxon>Bacillota</taxon>
        <taxon>Bacilli</taxon>
        <taxon>Bacillales</taxon>
        <taxon>Paenibacillaceae</taxon>
        <taxon>Paenibacillus</taxon>
    </lineage>
</organism>
<gene>
    <name evidence="5" type="ORF">J2Z32_000100</name>
</gene>
<feature type="domain" description="LysR substrate-binding" evidence="4">
    <location>
        <begin position="13"/>
        <end position="217"/>
    </location>
</feature>
<protein>
    <submittedName>
        <fullName evidence="5">DNA-binding transcriptional LysR family regulator</fullName>
    </submittedName>
</protein>
<evidence type="ECO:0000313" key="5">
    <source>
        <dbReference type="EMBL" id="MBP1903488.1"/>
    </source>
</evidence>
<evidence type="ECO:0000313" key="6">
    <source>
        <dbReference type="Proteomes" id="UP001519272"/>
    </source>
</evidence>
<dbReference type="PANTHER" id="PTHR30126">
    <property type="entry name" value="HTH-TYPE TRANSCRIPTIONAL REGULATOR"/>
    <property type="match status" value="1"/>
</dbReference>
<dbReference type="SUPFAM" id="SSF53850">
    <property type="entry name" value="Periplasmic binding protein-like II"/>
    <property type="match status" value="1"/>
</dbReference>
<proteinExistence type="inferred from homology"/>
<comment type="similarity">
    <text evidence="1">Belongs to the LysR transcriptional regulatory family.</text>
</comment>
<dbReference type="Gene3D" id="3.40.190.290">
    <property type="match status" value="1"/>
</dbReference>
<evidence type="ECO:0000256" key="2">
    <source>
        <dbReference type="ARBA" id="ARBA00023015"/>
    </source>
</evidence>
<keyword evidence="3" id="KW-0804">Transcription</keyword>
<dbReference type="EMBL" id="JAGGKG010000001">
    <property type="protein sequence ID" value="MBP1903488.1"/>
    <property type="molecule type" value="Genomic_DNA"/>
</dbReference>
<keyword evidence="2" id="KW-0805">Transcription regulation</keyword>
<dbReference type="PANTHER" id="PTHR30126:SF100">
    <property type="entry name" value="LYSR-FAMILY TRANSCRIPTIONAL REGULATOR"/>
    <property type="match status" value="1"/>
</dbReference>
<sequence length="224" mass="25661">MAENALRSDMRVGGTIRIGAPESLAAFRLPSIIREYREKYPEVRIILKPGLCWEMISLIRSGELDIAFILQPEVSEQDIYIETLIEEKMALIAASDHPLLSFKQVEPIQLKNENILFTEAGCSYRSLFEKHLHQSGVIPDPELEFWSIEAIKQCVASGLGISFLPYITVKKELQDGTVSQLHWNDEGQRVATQLLYHTKKWQSHAMELFVDIVKQHAGLWREEQ</sequence>
<dbReference type="GO" id="GO:0003677">
    <property type="term" value="F:DNA binding"/>
    <property type="evidence" value="ECO:0007669"/>
    <property type="project" value="UniProtKB-KW"/>
</dbReference>
<keyword evidence="6" id="KW-1185">Reference proteome</keyword>
<evidence type="ECO:0000256" key="1">
    <source>
        <dbReference type="ARBA" id="ARBA00009437"/>
    </source>
</evidence>
<name>A0ABS4FLM2_9BACL</name>
<accession>A0ABS4FLM2</accession>
<dbReference type="Pfam" id="PF03466">
    <property type="entry name" value="LysR_substrate"/>
    <property type="match status" value="1"/>
</dbReference>
<comment type="caution">
    <text evidence="5">The sequence shown here is derived from an EMBL/GenBank/DDBJ whole genome shotgun (WGS) entry which is preliminary data.</text>
</comment>